<comment type="caution">
    <text evidence="2">The sequence shown here is derived from an EMBL/GenBank/DDBJ whole genome shotgun (WGS) entry which is preliminary data.</text>
</comment>
<evidence type="ECO:0000313" key="2">
    <source>
        <dbReference type="EMBL" id="MBK0382058.1"/>
    </source>
</evidence>
<organism evidence="2 3">
    <name type="scientific">Pedobacter segetis</name>
    <dbReference type="NCBI Taxonomy" id="2793069"/>
    <lineage>
        <taxon>Bacteria</taxon>
        <taxon>Pseudomonadati</taxon>
        <taxon>Bacteroidota</taxon>
        <taxon>Sphingobacteriia</taxon>
        <taxon>Sphingobacteriales</taxon>
        <taxon>Sphingobacteriaceae</taxon>
        <taxon>Pedobacter</taxon>
    </lineage>
</organism>
<sequence length="369" mass="43004">MRIGFVVNHPTQFEVPFYQYVAKNFPHDEFEIFYLKEQENQHYDNELRQSVKWGFDLFEGYPFLFLPQEGKLSVFREKLKEKTYNLIIINGYKNQYAGFAAICKGLKIKVALKLDSVLFNQPFYKIWLRKIFLKKEYKKFDHFLVTGKVSKDYCLEMGIPENQINLFSYCVDNSYFNLSGKEDSDYFKKIKQKYQPNHEIAILSVAKFVGRESPWDILRAFVKLGRKDLVLILIGDGNERGALEKFAQKKAHLKIFFPGYIPYQHLPEFYKLSSIFIHAAKDEPWGVSVQEAIAGDCFVICSDKVGAAQDLLVEGENGFTYQYGNSEELADDIATALNIPKEKIKNANEKILNKWNYHTMWQEIISASK</sequence>
<dbReference type="Gene3D" id="3.40.50.2000">
    <property type="entry name" value="Glycogen Phosphorylase B"/>
    <property type="match status" value="2"/>
</dbReference>
<keyword evidence="3" id="KW-1185">Reference proteome</keyword>
<accession>A0ABS1BGR6</accession>
<dbReference type="EMBL" id="JAEHFY010000004">
    <property type="protein sequence ID" value="MBK0382058.1"/>
    <property type="molecule type" value="Genomic_DNA"/>
</dbReference>
<dbReference type="PANTHER" id="PTHR45947:SF3">
    <property type="entry name" value="SULFOQUINOVOSYL TRANSFERASE SQD2"/>
    <property type="match status" value="1"/>
</dbReference>
<reference evidence="2 3" key="1">
    <citation type="submission" date="2020-12" db="EMBL/GenBank/DDBJ databases">
        <title>Bacterial novel species Pedobacter sp. SD-b isolated from soil.</title>
        <authorList>
            <person name="Jung H.-Y."/>
        </authorList>
    </citation>
    <scope>NUCLEOTIDE SEQUENCE [LARGE SCALE GENOMIC DNA]</scope>
    <source>
        <strain evidence="2 3">SD-b</strain>
    </source>
</reference>
<dbReference type="InterPro" id="IPR050194">
    <property type="entry name" value="Glycosyltransferase_grp1"/>
</dbReference>
<evidence type="ECO:0000313" key="3">
    <source>
        <dbReference type="Proteomes" id="UP000660024"/>
    </source>
</evidence>
<dbReference type="RefSeq" id="WP_200584837.1">
    <property type="nucleotide sequence ID" value="NZ_JAEHFY010000004.1"/>
</dbReference>
<dbReference type="Proteomes" id="UP000660024">
    <property type="component" value="Unassembled WGS sequence"/>
</dbReference>
<dbReference type="InterPro" id="IPR001296">
    <property type="entry name" value="Glyco_trans_1"/>
</dbReference>
<evidence type="ECO:0000259" key="1">
    <source>
        <dbReference type="Pfam" id="PF00534"/>
    </source>
</evidence>
<dbReference type="SUPFAM" id="SSF53756">
    <property type="entry name" value="UDP-Glycosyltransferase/glycogen phosphorylase"/>
    <property type="match status" value="1"/>
</dbReference>
<name>A0ABS1BGR6_9SPHI</name>
<feature type="domain" description="Glycosyl transferase family 1" evidence="1">
    <location>
        <begin position="189"/>
        <end position="343"/>
    </location>
</feature>
<protein>
    <submittedName>
        <fullName evidence="2">Glycosyltransferase</fullName>
    </submittedName>
</protein>
<proteinExistence type="predicted"/>
<dbReference type="Pfam" id="PF00534">
    <property type="entry name" value="Glycos_transf_1"/>
    <property type="match status" value="1"/>
</dbReference>
<dbReference type="PANTHER" id="PTHR45947">
    <property type="entry name" value="SULFOQUINOVOSYL TRANSFERASE SQD2"/>
    <property type="match status" value="1"/>
</dbReference>
<gene>
    <name evidence="2" type="ORF">I5M32_03720</name>
</gene>